<sequence length="109" mass="11909">MQAKTLKSLIAEHGVSFDAATIMNALVKTGHAEVFQYPSTTGNGVMKSFKRLTVQSEHLGINKASMGHPFKTEPKFYAEAFTDLLNLVVSQLREETAALAAARVELKEV</sequence>
<reference evidence="1 2" key="1">
    <citation type="submission" date="2017-09" db="EMBL/GenBank/DDBJ databases">
        <title>Genomic, metabolic, and phenotypic characteristics of bacterial isolates from the natural microbiome of the model nematode Caenorhabditis elegans.</title>
        <authorList>
            <person name="Zimmermann J."/>
            <person name="Obeng N."/>
            <person name="Yang W."/>
            <person name="Obeng O."/>
            <person name="Kissoyan K."/>
            <person name="Pees B."/>
            <person name="Dirksen P."/>
            <person name="Hoppner M."/>
            <person name="Franke A."/>
            <person name="Rosenstiel P."/>
            <person name="Leippe M."/>
            <person name="Dierking K."/>
            <person name="Kaleta C."/>
            <person name="Schulenburg H."/>
        </authorList>
    </citation>
    <scope>NUCLEOTIDE SEQUENCE [LARGE SCALE GENOMIC DNA]</scope>
    <source>
        <strain evidence="1 2">MYb117</strain>
    </source>
</reference>
<organism evidence="1 2">
    <name type="scientific">Pseudomonas poae</name>
    <dbReference type="NCBI Taxonomy" id="200451"/>
    <lineage>
        <taxon>Bacteria</taxon>
        <taxon>Pseudomonadati</taxon>
        <taxon>Pseudomonadota</taxon>
        <taxon>Gammaproteobacteria</taxon>
        <taxon>Pseudomonadales</taxon>
        <taxon>Pseudomonadaceae</taxon>
        <taxon>Pseudomonas</taxon>
    </lineage>
</organism>
<protein>
    <submittedName>
        <fullName evidence="1">Uncharacterized protein</fullName>
    </submittedName>
</protein>
<keyword evidence="2" id="KW-1185">Reference proteome</keyword>
<comment type="caution">
    <text evidence="1">The sequence shown here is derived from an EMBL/GenBank/DDBJ whole genome shotgun (WGS) entry which is preliminary data.</text>
</comment>
<dbReference type="RefSeq" id="WP_105696618.1">
    <property type="nucleotide sequence ID" value="NZ_CP159260.1"/>
</dbReference>
<proteinExistence type="predicted"/>
<dbReference type="Proteomes" id="UP000238045">
    <property type="component" value="Unassembled WGS sequence"/>
</dbReference>
<evidence type="ECO:0000313" key="2">
    <source>
        <dbReference type="Proteomes" id="UP000238045"/>
    </source>
</evidence>
<dbReference type="AlphaFoldDB" id="A0A2S9EUW8"/>
<dbReference type="EMBL" id="PCQL01000008">
    <property type="protein sequence ID" value="PRC19752.1"/>
    <property type="molecule type" value="Genomic_DNA"/>
</dbReference>
<accession>A0A2S9EUW8</accession>
<evidence type="ECO:0000313" key="1">
    <source>
        <dbReference type="EMBL" id="PRC19752.1"/>
    </source>
</evidence>
<gene>
    <name evidence="1" type="ORF">CQZ99_10465</name>
</gene>
<name>A0A2S9EUW8_9PSED</name>